<feature type="transmembrane region" description="Helical" evidence="3">
    <location>
        <begin position="772"/>
        <end position="792"/>
    </location>
</feature>
<feature type="domain" description="PGG" evidence="4">
    <location>
        <begin position="647"/>
        <end position="759"/>
    </location>
</feature>
<dbReference type="SMART" id="SM00248">
    <property type="entry name" value="ANK"/>
    <property type="match status" value="6"/>
</dbReference>
<evidence type="ECO:0000256" key="2">
    <source>
        <dbReference type="SAM" id="MobiDB-lite"/>
    </source>
</evidence>
<dbReference type="Pfam" id="PF13962">
    <property type="entry name" value="PGG"/>
    <property type="match status" value="1"/>
</dbReference>
<evidence type="ECO:0000313" key="6">
    <source>
        <dbReference type="Proteomes" id="UP000811246"/>
    </source>
</evidence>
<keyword evidence="3" id="KW-0472">Membrane</keyword>
<dbReference type="PANTHER" id="PTHR24177">
    <property type="entry name" value="CASKIN"/>
    <property type="match status" value="1"/>
</dbReference>
<feature type="repeat" description="ANK" evidence="1">
    <location>
        <begin position="112"/>
        <end position="133"/>
    </location>
</feature>
<dbReference type="AlphaFoldDB" id="A0A922JF60"/>
<dbReference type="Pfam" id="PF12796">
    <property type="entry name" value="Ank_2"/>
    <property type="match status" value="1"/>
</dbReference>
<feature type="transmembrane region" description="Helical" evidence="3">
    <location>
        <begin position="739"/>
        <end position="760"/>
    </location>
</feature>
<evidence type="ECO:0000259" key="4">
    <source>
        <dbReference type="Pfam" id="PF13962"/>
    </source>
</evidence>
<reference evidence="5" key="1">
    <citation type="submission" date="2021-01" db="EMBL/GenBank/DDBJ databases">
        <authorList>
            <person name="Lovell J.T."/>
            <person name="Bentley N."/>
            <person name="Bhattarai G."/>
            <person name="Jenkins J.W."/>
            <person name="Sreedasyam A."/>
            <person name="Alarcon Y."/>
            <person name="Bock C."/>
            <person name="Boston L."/>
            <person name="Carlson J."/>
            <person name="Cervantes K."/>
            <person name="Clermont K."/>
            <person name="Krom N."/>
            <person name="Kubenka K."/>
            <person name="Mamidi S."/>
            <person name="Mattison C."/>
            <person name="Monteros M."/>
            <person name="Pisani C."/>
            <person name="Plott C."/>
            <person name="Rajasekar S."/>
            <person name="Rhein H.S."/>
            <person name="Rohla C."/>
            <person name="Song M."/>
            <person name="Hilaire R.S."/>
            <person name="Shu S."/>
            <person name="Wells L."/>
            <person name="Wang X."/>
            <person name="Webber J."/>
            <person name="Heerema R.J."/>
            <person name="Klein P."/>
            <person name="Conner P."/>
            <person name="Grauke L."/>
            <person name="Grimwood J."/>
            <person name="Schmutz J."/>
            <person name="Randall J.J."/>
        </authorList>
    </citation>
    <scope>NUCLEOTIDE SEQUENCE</scope>
    <source>
        <tissue evidence="5">Leaf</tissue>
    </source>
</reference>
<keyword evidence="1" id="KW-0040">ANK repeat</keyword>
<dbReference type="InterPro" id="IPR002110">
    <property type="entry name" value="Ankyrin_rpt"/>
</dbReference>
<dbReference type="PROSITE" id="PS50088">
    <property type="entry name" value="ANK_REPEAT"/>
    <property type="match status" value="1"/>
</dbReference>
<feature type="transmembrane region" description="Helical" evidence="3">
    <location>
        <begin position="695"/>
        <end position="718"/>
    </location>
</feature>
<dbReference type="Proteomes" id="UP000811246">
    <property type="component" value="Chromosome 7"/>
</dbReference>
<evidence type="ECO:0000256" key="1">
    <source>
        <dbReference type="PROSITE-ProRule" id="PRU00023"/>
    </source>
</evidence>
<sequence>MFLAKAMAGEGGQIKEEGQTISTGTTELIMTKEKEGMIKRNLFTMAMNGQWDQIVELYKREPCARKMRITKAGDTALHIAISQGNEQKVKDLVQQIIHQPGSEGAFKITNSTGNTPLHIAASKGNVTMCQSIIANVDQRLVGVPNGDGETPFFLSVLHGKKEAFFCLHDICGAENGYKYSRRKDGDTILHCAIARDYFDLAFQITHWYENLVDYKNEQGLTPLHVLASKPSAFRSGSLLRGYNKIIYHCIFVDNLQAVETSSHHQTKGTKGPVDNKDLDVPENYKTCTRFFKLLWDITKVGWNGERTRRTDAENPKGYPGHQLVPANYRTCFDFAKLGSMAMLIVLGFGFTTIRKIEQKKQKHKWAFQVLKALLTRTSTYEYHAGAEPMQETFKLEAGDTLPYAVTSGSVTLGNVTEILPTTSDEKEKRAPGMEVERTTLASSNDSTDNYVNAIAEKILALLRDGATHYLDHQKKNTTHSSDGKEKTPDQTTKDKPITEIAKKLDTPILIAAKNGITEIVDEILKYFPVAIDDLNVDKKNIVLLAVENRQPNVYQLLLGIKDPQKESVFRHVDNDGNSAQHLAARLGDYKPWLIPGAALQMQWENKWHEYVKNSMPLNFFPRHNNQGKTPSDLFTETHKGLVKNGSEWLTNTSQSCSVVAALIATVAFASSTTVPGGFKEDTDIPVLQNKPGFDLFAISSLVALCFSLTALVLFLAILTSRYEETDFGKGLPRKLLVGLTSLFVSIAAMLLSFCGGHFFVLKEELKFAAFPVYAVTCLPVTFFAAAQFPLYFDLLRATFSKVPQRSYKIVH</sequence>
<dbReference type="PANTHER" id="PTHR24177:SF103">
    <property type="entry name" value="PGG DOMAIN-CONTAINING PROTEIN"/>
    <property type="match status" value="1"/>
</dbReference>
<dbReference type="EMBL" id="CM031831">
    <property type="protein sequence ID" value="KAG6703522.1"/>
    <property type="molecule type" value="Genomic_DNA"/>
</dbReference>
<accession>A0A922JF60</accession>
<evidence type="ECO:0000256" key="3">
    <source>
        <dbReference type="SAM" id="Phobius"/>
    </source>
</evidence>
<protein>
    <recommendedName>
        <fullName evidence="4">PGG domain-containing protein</fullName>
    </recommendedName>
</protein>
<keyword evidence="3" id="KW-1133">Transmembrane helix</keyword>
<name>A0A922JF60_CARIL</name>
<comment type="caution">
    <text evidence="5">The sequence shown here is derived from an EMBL/GenBank/DDBJ whole genome shotgun (WGS) entry which is preliminary data.</text>
</comment>
<feature type="region of interest" description="Disordered" evidence="2">
    <location>
        <begin position="473"/>
        <end position="495"/>
    </location>
</feature>
<evidence type="ECO:0000313" key="5">
    <source>
        <dbReference type="EMBL" id="KAG6703522.1"/>
    </source>
</evidence>
<gene>
    <name evidence="5" type="ORF">I3842_07G089100</name>
</gene>
<proteinExistence type="predicted"/>
<dbReference type="InterPro" id="IPR026961">
    <property type="entry name" value="PGG_dom"/>
</dbReference>
<dbReference type="PROSITE" id="PS50297">
    <property type="entry name" value="ANK_REP_REGION"/>
    <property type="match status" value="1"/>
</dbReference>
<organism evidence="5 6">
    <name type="scientific">Carya illinoinensis</name>
    <name type="common">Pecan</name>
    <dbReference type="NCBI Taxonomy" id="32201"/>
    <lineage>
        <taxon>Eukaryota</taxon>
        <taxon>Viridiplantae</taxon>
        <taxon>Streptophyta</taxon>
        <taxon>Embryophyta</taxon>
        <taxon>Tracheophyta</taxon>
        <taxon>Spermatophyta</taxon>
        <taxon>Magnoliopsida</taxon>
        <taxon>eudicotyledons</taxon>
        <taxon>Gunneridae</taxon>
        <taxon>Pentapetalae</taxon>
        <taxon>rosids</taxon>
        <taxon>fabids</taxon>
        <taxon>Fagales</taxon>
        <taxon>Juglandaceae</taxon>
        <taxon>Carya</taxon>
    </lineage>
</organism>
<feature type="compositionally biased region" description="Basic and acidic residues" evidence="2">
    <location>
        <begin position="481"/>
        <end position="495"/>
    </location>
</feature>
<dbReference type="GO" id="GO:0016020">
    <property type="term" value="C:membrane"/>
    <property type="evidence" value="ECO:0007669"/>
    <property type="project" value="TreeGrafter"/>
</dbReference>
<keyword evidence="3" id="KW-0812">Transmembrane</keyword>